<accession>A0A5N6QUG7</accession>
<dbReference type="GO" id="GO:0051603">
    <property type="term" value="P:proteolysis involved in protein catabolic process"/>
    <property type="evidence" value="ECO:0007669"/>
    <property type="project" value="InterPro"/>
</dbReference>
<gene>
    <name evidence="4" type="ORF">FH972_007057</name>
</gene>
<dbReference type="GO" id="GO:0005839">
    <property type="term" value="C:proteasome core complex"/>
    <property type="evidence" value="ECO:0007669"/>
    <property type="project" value="InterPro"/>
</dbReference>
<dbReference type="PANTHER" id="PTHR11599">
    <property type="entry name" value="PROTEASOME SUBUNIT ALPHA/BETA"/>
    <property type="match status" value="1"/>
</dbReference>
<dbReference type="InterPro" id="IPR050115">
    <property type="entry name" value="Proteasome_alpha"/>
</dbReference>
<evidence type="ECO:0000256" key="3">
    <source>
        <dbReference type="SAM" id="MobiDB-lite"/>
    </source>
</evidence>
<dbReference type="Pfam" id="PF00227">
    <property type="entry name" value="Proteasome"/>
    <property type="match status" value="1"/>
</dbReference>
<feature type="compositionally biased region" description="Basic and acidic residues" evidence="3">
    <location>
        <begin position="283"/>
        <end position="304"/>
    </location>
</feature>
<keyword evidence="2" id="KW-0175">Coiled coil</keyword>
<feature type="region of interest" description="Disordered" evidence="3">
    <location>
        <begin position="375"/>
        <end position="397"/>
    </location>
</feature>
<dbReference type="AlphaFoldDB" id="A0A5N6QUG7"/>
<reference evidence="4 5" key="1">
    <citation type="submission" date="2019-06" db="EMBL/GenBank/DDBJ databases">
        <title>A chromosomal-level reference genome of Carpinus fangiana (Coryloideae, Betulaceae).</title>
        <authorList>
            <person name="Yang X."/>
            <person name="Wang Z."/>
            <person name="Zhang L."/>
            <person name="Hao G."/>
            <person name="Liu J."/>
            <person name="Yang Y."/>
        </authorList>
    </citation>
    <scope>NUCLEOTIDE SEQUENCE [LARGE SCALE GENOMIC DNA]</scope>
    <source>
        <strain evidence="4">Cfa_2016G</strain>
        <tissue evidence="4">Leaf</tissue>
    </source>
</reference>
<keyword evidence="1" id="KW-0647">Proteasome</keyword>
<evidence type="ECO:0000313" key="5">
    <source>
        <dbReference type="Proteomes" id="UP000327013"/>
    </source>
</evidence>
<evidence type="ECO:0000256" key="1">
    <source>
        <dbReference type="ARBA" id="ARBA00022942"/>
    </source>
</evidence>
<dbReference type="Proteomes" id="UP000327013">
    <property type="component" value="Chromosome 2"/>
</dbReference>
<feature type="coiled-coil region" evidence="2">
    <location>
        <begin position="480"/>
        <end position="507"/>
    </location>
</feature>
<dbReference type="EMBL" id="CM017322">
    <property type="protein sequence ID" value="KAE8010714.1"/>
    <property type="molecule type" value="Genomic_DNA"/>
</dbReference>
<evidence type="ECO:0000256" key="2">
    <source>
        <dbReference type="SAM" id="Coils"/>
    </source>
</evidence>
<name>A0A5N6QUG7_9ROSI</name>
<keyword evidence="5" id="KW-1185">Reference proteome</keyword>
<dbReference type="Gene3D" id="3.60.20.10">
    <property type="entry name" value="Glutamine Phosphoribosylpyrophosphate, subunit 1, domain 1"/>
    <property type="match status" value="1"/>
</dbReference>
<protein>
    <recommendedName>
        <fullName evidence="6">Proteasome alpha-type subunits domain-containing protein</fullName>
    </recommendedName>
</protein>
<evidence type="ECO:0000313" key="4">
    <source>
        <dbReference type="EMBL" id="KAE8010714.1"/>
    </source>
</evidence>
<dbReference type="InterPro" id="IPR001353">
    <property type="entry name" value="Proteasome_sua/b"/>
</dbReference>
<dbReference type="InterPro" id="IPR029055">
    <property type="entry name" value="Ntn_hydrolases_N"/>
</dbReference>
<feature type="region of interest" description="Disordered" evidence="3">
    <location>
        <begin position="283"/>
        <end position="317"/>
    </location>
</feature>
<proteinExistence type="predicted"/>
<evidence type="ECO:0008006" key="6">
    <source>
        <dbReference type="Google" id="ProtNLM"/>
    </source>
</evidence>
<dbReference type="SUPFAM" id="SSF56235">
    <property type="entry name" value="N-terminal nucleophile aminohydrolases (Ntn hydrolases)"/>
    <property type="match status" value="1"/>
</dbReference>
<organism evidence="4 5">
    <name type="scientific">Carpinus fangiana</name>
    <dbReference type="NCBI Taxonomy" id="176857"/>
    <lineage>
        <taxon>Eukaryota</taxon>
        <taxon>Viridiplantae</taxon>
        <taxon>Streptophyta</taxon>
        <taxon>Embryophyta</taxon>
        <taxon>Tracheophyta</taxon>
        <taxon>Spermatophyta</taxon>
        <taxon>Magnoliopsida</taxon>
        <taxon>eudicotyledons</taxon>
        <taxon>Gunneridae</taxon>
        <taxon>Pentapetalae</taxon>
        <taxon>rosids</taxon>
        <taxon>fabids</taxon>
        <taxon>Fagales</taxon>
        <taxon>Betulaceae</taxon>
        <taxon>Carpinus</taxon>
    </lineage>
</organism>
<sequence length="531" mass="59912">MAREKVTFDKLELANTQLCRDKSRRYSHTELLEFGFRRDKSMFSSAWKAYPKLSSDWRERKNVSQSCVETVLQSNPIVAVVGKNVIVVAFEKISIEGPGLRDLERTPAMLAFAGEEEVVPLLARRVQVEIKEHQRICGYPTPMSPEYVALKVADAQKLTCKFHRIPYALFTLIVGFDPYTRQPGLFATDPGGRVGKFGAYAIGRDLDLMNECLRKNYKEEFSVAEALALALAALLAAGEIKKKNIVVTMIDTESNSPWLLDREIIDGLCAEIKTIKARRVKREQKNAEKAAAKERRKAEKAAAKKERRKAKKAAAQAARNAVSDKLLIDVTVPDKKDIPEEPQVDEIEILEKISNRKLDRRWRYMHKKRVKKAAAEAAKKEAPPDKPMVHAAKEEAPPDKPMVHVAVADQMALSEETQVDEIEMWEEKEDAEAAKKAPQDEPLVDVAVADQMALPEAHVDEIEIREERATCEAFPFCKFVVMERELFVELRRELEKLREDKAVEAAKKATPDEPLVDVAVADQMALPEAQC</sequence>